<dbReference type="AlphaFoldDB" id="A0AAW2GDG7"/>
<protein>
    <submittedName>
        <fullName evidence="1">Uncharacterized protein</fullName>
    </submittedName>
</protein>
<proteinExistence type="predicted"/>
<keyword evidence="2" id="KW-1185">Reference proteome</keyword>
<name>A0AAW2GDG7_9HYME</name>
<evidence type="ECO:0000313" key="2">
    <source>
        <dbReference type="Proteomes" id="UP001430953"/>
    </source>
</evidence>
<sequence length="164" mass="19344">MLQLETKKSSTTFFAVGTEILVEKLCIVQRRLHCENKLRKRLHGFNTSIWRIRLPEEIACIRNLHKVHLVLYLIQFFVTGESRRRNAADERVCASLPTRLPFRYAHIIRMLEEALFRCAVTAFLLCPVFFSRQSLTKGQSRQKDFMAIPWTFNVDPDYYVKVHV</sequence>
<gene>
    <name evidence="1" type="ORF">PUN28_006324</name>
</gene>
<accession>A0AAW2GDG7</accession>
<evidence type="ECO:0000313" key="1">
    <source>
        <dbReference type="EMBL" id="KAL0124407.1"/>
    </source>
</evidence>
<dbReference type="EMBL" id="JADYXP020000005">
    <property type="protein sequence ID" value="KAL0124407.1"/>
    <property type="molecule type" value="Genomic_DNA"/>
</dbReference>
<reference evidence="1 2" key="1">
    <citation type="submission" date="2023-03" db="EMBL/GenBank/DDBJ databases">
        <title>High recombination rates correlate with genetic variation in Cardiocondyla obscurior ants.</title>
        <authorList>
            <person name="Errbii M."/>
        </authorList>
    </citation>
    <scope>NUCLEOTIDE SEQUENCE [LARGE SCALE GENOMIC DNA]</scope>
    <source>
        <strain evidence="1">Alpha-2009</strain>
        <tissue evidence="1">Whole body</tissue>
    </source>
</reference>
<organism evidence="1 2">
    <name type="scientific">Cardiocondyla obscurior</name>
    <dbReference type="NCBI Taxonomy" id="286306"/>
    <lineage>
        <taxon>Eukaryota</taxon>
        <taxon>Metazoa</taxon>
        <taxon>Ecdysozoa</taxon>
        <taxon>Arthropoda</taxon>
        <taxon>Hexapoda</taxon>
        <taxon>Insecta</taxon>
        <taxon>Pterygota</taxon>
        <taxon>Neoptera</taxon>
        <taxon>Endopterygota</taxon>
        <taxon>Hymenoptera</taxon>
        <taxon>Apocrita</taxon>
        <taxon>Aculeata</taxon>
        <taxon>Formicoidea</taxon>
        <taxon>Formicidae</taxon>
        <taxon>Myrmicinae</taxon>
        <taxon>Cardiocondyla</taxon>
    </lineage>
</organism>
<comment type="caution">
    <text evidence="1">The sequence shown here is derived from an EMBL/GenBank/DDBJ whole genome shotgun (WGS) entry which is preliminary data.</text>
</comment>
<dbReference type="Proteomes" id="UP001430953">
    <property type="component" value="Unassembled WGS sequence"/>
</dbReference>